<accession>A0AAN9A6B9</accession>
<proteinExistence type="inferred from homology"/>
<keyword evidence="5" id="KW-0648">Protein biosynthesis</keyword>
<dbReference type="GO" id="GO:0002183">
    <property type="term" value="P:cytoplasmic translational initiation"/>
    <property type="evidence" value="ECO:0007669"/>
    <property type="project" value="TreeGrafter"/>
</dbReference>
<comment type="function">
    <text evidence="8">Acts as a component of the translation initiation factor 2B (eIF2B) complex, which catalyzes the exchange of GDP for GTP on the eukaryotic initiation factor 2 (eIF2) complex gamma subunit. Its guanine nucleotide exchange factor activity is repressed when bound to eIF2 complex phosphorylated on the alpha subunit, thereby limiting the amount of methionyl-initiator methionine tRNA available to the ribosome and consequently global translation is repressed.</text>
</comment>
<dbReference type="Pfam" id="PF00483">
    <property type="entry name" value="NTP_transferase"/>
    <property type="match status" value="1"/>
</dbReference>
<dbReference type="Proteomes" id="UP001381693">
    <property type="component" value="Unassembled WGS sequence"/>
</dbReference>
<protein>
    <recommendedName>
        <fullName evidence="6">Translation initiation factor eIF2B subunit gamma</fullName>
    </recommendedName>
    <alternativeName>
        <fullName evidence="7">eIF2B GDP-GTP exchange factor subunit gamma</fullName>
    </alternativeName>
</protein>
<dbReference type="InterPro" id="IPR029044">
    <property type="entry name" value="Nucleotide-diphossugar_trans"/>
</dbReference>
<comment type="similarity">
    <text evidence="2">Belongs to the eIF-2B gamma/epsilon subunits family.</text>
</comment>
<keyword evidence="12" id="KW-1185">Reference proteome</keyword>
<evidence type="ECO:0000256" key="3">
    <source>
        <dbReference type="ARBA" id="ARBA00022490"/>
    </source>
</evidence>
<organism evidence="11 12">
    <name type="scientific">Halocaridina rubra</name>
    <name type="common">Hawaiian red shrimp</name>
    <dbReference type="NCBI Taxonomy" id="373956"/>
    <lineage>
        <taxon>Eukaryota</taxon>
        <taxon>Metazoa</taxon>
        <taxon>Ecdysozoa</taxon>
        <taxon>Arthropoda</taxon>
        <taxon>Crustacea</taxon>
        <taxon>Multicrustacea</taxon>
        <taxon>Malacostraca</taxon>
        <taxon>Eumalacostraca</taxon>
        <taxon>Eucarida</taxon>
        <taxon>Decapoda</taxon>
        <taxon>Pleocyemata</taxon>
        <taxon>Caridea</taxon>
        <taxon>Atyoidea</taxon>
        <taxon>Atyidae</taxon>
        <taxon>Halocaridina</taxon>
    </lineage>
</organism>
<dbReference type="PANTHER" id="PTHR45989">
    <property type="entry name" value="TRANSLATION INITIATION FACTOR EIF-2B SUBUNIT GAMMA"/>
    <property type="match status" value="1"/>
</dbReference>
<dbReference type="InterPro" id="IPR005835">
    <property type="entry name" value="NTP_transferase_dom"/>
</dbReference>
<evidence type="ECO:0000256" key="5">
    <source>
        <dbReference type="ARBA" id="ARBA00022917"/>
    </source>
</evidence>
<comment type="subcellular location">
    <subcellularLocation>
        <location evidence="1">Cytoplasm</location>
        <location evidence="1">Cytosol</location>
    </subcellularLocation>
</comment>
<keyword evidence="3" id="KW-0963">Cytoplasm</keyword>
<evidence type="ECO:0000313" key="11">
    <source>
        <dbReference type="EMBL" id="KAK7076403.1"/>
    </source>
</evidence>
<evidence type="ECO:0000256" key="1">
    <source>
        <dbReference type="ARBA" id="ARBA00004514"/>
    </source>
</evidence>
<evidence type="ECO:0000256" key="8">
    <source>
        <dbReference type="ARBA" id="ARBA00045373"/>
    </source>
</evidence>
<dbReference type="InterPro" id="IPR051960">
    <property type="entry name" value="eIF2B_gamma"/>
</dbReference>
<evidence type="ECO:0000256" key="9">
    <source>
        <dbReference type="ARBA" id="ARBA00046432"/>
    </source>
</evidence>
<reference evidence="11 12" key="1">
    <citation type="submission" date="2023-11" db="EMBL/GenBank/DDBJ databases">
        <title>Halocaridina rubra genome assembly.</title>
        <authorList>
            <person name="Smith C."/>
        </authorList>
    </citation>
    <scope>NUCLEOTIDE SEQUENCE [LARGE SCALE GENOMIC DNA]</scope>
    <source>
        <strain evidence="11">EP-1</strain>
        <tissue evidence="11">Whole</tissue>
    </source>
</reference>
<keyword evidence="4 11" id="KW-0396">Initiation factor</keyword>
<evidence type="ECO:0000259" key="10">
    <source>
        <dbReference type="Pfam" id="PF00483"/>
    </source>
</evidence>
<dbReference type="EMBL" id="JAXCGZ010009685">
    <property type="protein sequence ID" value="KAK7076403.1"/>
    <property type="molecule type" value="Genomic_DNA"/>
</dbReference>
<evidence type="ECO:0000313" key="12">
    <source>
        <dbReference type="Proteomes" id="UP001381693"/>
    </source>
</evidence>
<dbReference type="AlphaFoldDB" id="A0AAN9A6B9"/>
<name>A0AAN9A6B9_HALRR</name>
<dbReference type="GO" id="GO:0003743">
    <property type="term" value="F:translation initiation factor activity"/>
    <property type="evidence" value="ECO:0007669"/>
    <property type="project" value="UniProtKB-KW"/>
</dbReference>
<sequence>MRMTTLTNHNPKCLLSLGTLPMVCYPLHLLQEAGFSEATVVVSKDVDQRMRKVVEQYGLKLNLDITTVNTSDDPGTADSLRHISAKIKVRHSFHAQKADLHC</sequence>
<feature type="domain" description="Nucleotidyl transferase" evidence="10">
    <location>
        <begin position="2"/>
        <end position="91"/>
    </location>
</feature>
<dbReference type="GO" id="GO:0005829">
    <property type="term" value="C:cytosol"/>
    <property type="evidence" value="ECO:0007669"/>
    <property type="project" value="UniProtKB-SubCell"/>
</dbReference>
<evidence type="ECO:0000256" key="2">
    <source>
        <dbReference type="ARBA" id="ARBA00007878"/>
    </source>
</evidence>
<dbReference type="PANTHER" id="PTHR45989:SF1">
    <property type="entry name" value="TRANSLATION INITIATION FACTOR EIF-2B SUBUNIT GAMMA"/>
    <property type="match status" value="1"/>
</dbReference>
<dbReference type="SUPFAM" id="SSF53448">
    <property type="entry name" value="Nucleotide-diphospho-sugar transferases"/>
    <property type="match status" value="1"/>
</dbReference>
<dbReference type="GO" id="GO:0005851">
    <property type="term" value="C:eukaryotic translation initiation factor 2B complex"/>
    <property type="evidence" value="ECO:0007669"/>
    <property type="project" value="TreeGrafter"/>
</dbReference>
<dbReference type="GO" id="GO:0005085">
    <property type="term" value="F:guanyl-nucleotide exchange factor activity"/>
    <property type="evidence" value="ECO:0007669"/>
    <property type="project" value="TreeGrafter"/>
</dbReference>
<dbReference type="Gene3D" id="3.90.550.10">
    <property type="entry name" value="Spore Coat Polysaccharide Biosynthesis Protein SpsA, Chain A"/>
    <property type="match status" value="1"/>
</dbReference>
<gene>
    <name evidence="11" type="primary">EIF2B3</name>
    <name evidence="11" type="ORF">SK128_003585</name>
</gene>
<evidence type="ECO:0000256" key="6">
    <source>
        <dbReference type="ARBA" id="ARBA00044196"/>
    </source>
</evidence>
<comment type="caution">
    <text evidence="11">The sequence shown here is derived from an EMBL/GenBank/DDBJ whole genome shotgun (WGS) entry which is preliminary data.</text>
</comment>
<evidence type="ECO:0000256" key="4">
    <source>
        <dbReference type="ARBA" id="ARBA00022540"/>
    </source>
</evidence>
<comment type="subunit">
    <text evidence="9">Component of the translation initiation factor 2B (eIF2B) complex which is a heterodecamer of two sets of five different subunits: alpha, beta, gamma, delta and epsilon. Subunits alpha, beta and delta comprise a regulatory subcomplex and subunits epsilon and gamma comprise a catalytic subcomplex. Within the complex, the hexameric regulatory complex resides at the center, with the two heterodimeric catalytic subcomplexes bound on opposite sides.</text>
</comment>
<evidence type="ECO:0000256" key="7">
    <source>
        <dbReference type="ARBA" id="ARBA00044229"/>
    </source>
</evidence>